<reference evidence="2" key="1">
    <citation type="submission" date="2023-05" db="EMBL/GenBank/DDBJ databases">
        <authorList>
            <person name="Huff M."/>
        </authorList>
    </citation>
    <scope>NUCLEOTIDE SEQUENCE</scope>
</reference>
<organism evidence="2 3">
    <name type="scientific">Fraxinus pennsylvanica</name>
    <dbReference type="NCBI Taxonomy" id="56036"/>
    <lineage>
        <taxon>Eukaryota</taxon>
        <taxon>Viridiplantae</taxon>
        <taxon>Streptophyta</taxon>
        <taxon>Embryophyta</taxon>
        <taxon>Tracheophyta</taxon>
        <taxon>Spermatophyta</taxon>
        <taxon>Magnoliopsida</taxon>
        <taxon>eudicotyledons</taxon>
        <taxon>Gunneridae</taxon>
        <taxon>Pentapetalae</taxon>
        <taxon>asterids</taxon>
        <taxon>lamiids</taxon>
        <taxon>Lamiales</taxon>
        <taxon>Oleaceae</taxon>
        <taxon>Oleeae</taxon>
        <taxon>Fraxinus</taxon>
    </lineage>
</organism>
<dbReference type="Proteomes" id="UP000834106">
    <property type="component" value="Chromosome 9"/>
</dbReference>
<evidence type="ECO:0000313" key="2">
    <source>
        <dbReference type="EMBL" id="CAI9767470.1"/>
    </source>
</evidence>
<protein>
    <submittedName>
        <fullName evidence="2">Uncharacterized protein</fullName>
    </submittedName>
</protein>
<dbReference type="EMBL" id="OU503044">
    <property type="protein sequence ID" value="CAI9767470.1"/>
    <property type="molecule type" value="Genomic_DNA"/>
</dbReference>
<dbReference type="AlphaFoldDB" id="A0AAD2DXZ7"/>
<feature type="compositionally biased region" description="Basic residues" evidence="1">
    <location>
        <begin position="95"/>
        <end position="106"/>
    </location>
</feature>
<name>A0AAD2DXZ7_9LAMI</name>
<proteinExistence type="predicted"/>
<keyword evidence="3" id="KW-1185">Reference proteome</keyword>
<accession>A0AAD2DXZ7</accession>
<gene>
    <name evidence="2" type="ORF">FPE_LOCUS14900</name>
</gene>
<sequence length="106" mass="12443">MVPEKQVTGRNQKEEKLAHATVQNEEEHCRELTNCAQKTCRDQGQNHGYHMKWFWRRLKDSVQKKEAVKLAEKSHRKRNKDARRGDADRVIASLKPKHSTGKTQRP</sequence>
<evidence type="ECO:0000313" key="3">
    <source>
        <dbReference type="Proteomes" id="UP000834106"/>
    </source>
</evidence>
<feature type="region of interest" description="Disordered" evidence="1">
    <location>
        <begin position="68"/>
        <end position="106"/>
    </location>
</feature>
<evidence type="ECO:0000256" key="1">
    <source>
        <dbReference type="SAM" id="MobiDB-lite"/>
    </source>
</evidence>